<dbReference type="AlphaFoldDB" id="A0A6L2P5T3"/>
<accession>A0A6L2P5T3</accession>
<dbReference type="EMBL" id="BKCJ010010930">
    <property type="protein sequence ID" value="GEU93791.1"/>
    <property type="molecule type" value="Genomic_DNA"/>
</dbReference>
<protein>
    <submittedName>
        <fullName evidence="1">Uncharacterized protein</fullName>
    </submittedName>
</protein>
<comment type="caution">
    <text evidence="1">The sequence shown here is derived from an EMBL/GenBank/DDBJ whole genome shotgun (WGS) entry which is preliminary data.</text>
</comment>
<gene>
    <name evidence="1" type="ORF">Tci_065769</name>
</gene>
<evidence type="ECO:0000313" key="1">
    <source>
        <dbReference type="EMBL" id="GEU93791.1"/>
    </source>
</evidence>
<proteinExistence type="predicted"/>
<organism evidence="1">
    <name type="scientific">Tanacetum cinerariifolium</name>
    <name type="common">Dalmatian daisy</name>
    <name type="synonym">Chrysanthemum cinerariifolium</name>
    <dbReference type="NCBI Taxonomy" id="118510"/>
    <lineage>
        <taxon>Eukaryota</taxon>
        <taxon>Viridiplantae</taxon>
        <taxon>Streptophyta</taxon>
        <taxon>Embryophyta</taxon>
        <taxon>Tracheophyta</taxon>
        <taxon>Spermatophyta</taxon>
        <taxon>Magnoliopsida</taxon>
        <taxon>eudicotyledons</taxon>
        <taxon>Gunneridae</taxon>
        <taxon>Pentapetalae</taxon>
        <taxon>asterids</taxon>
        <taxon>campanulids</taxon>
        <taxon>Asterales</taxon>
        <taxon>Asteraceae</taxon>
        <taxon>Asteroideae</taxon>
        <taxon>Anthemideae</taxon>
        <taxon>Anthemidinae</taxon>
        <taxon>Tanacetum</taxon>
    </lineage>
</organism>
<name>A0A6L2P5T3_TANCI</name>
<sequence>MFVLEFKDRGSKVWDGVELGRLWAVWPGGVVLRLLIVEECEVNSRESDVSRKVLEGDEEGVIDQYENWVSSKVTCLEMMILLVSSLSQRKP</sequence>
<reference evidence="1" key="1">
    <citation type="journal article" date="2019" name="Sci. Rep.">
        <title>Draft genome of Tanacetum cinerariifolium, the natural source of mosquito coil.</title>
        <authorList>
            <person name="Yamashiro T."/>
            <person name="Shiraishi A."/>
            <person name="Satake H."/>
            <person name="Nakayama K."/>
        </authorList>
    </citation>
    <scope>NUCLEOTIDE SEQUENCE</scope>
</reference>